<organism evidence="2">
    <name type="scientific">Solanum tuberosum</name>
    <name type="common">Potato</name>
    <dbReference type="NCBI Taxonomy" id="4113"/>
    <lineage>
        <taxon>Eukaryota</taxon>
        <taxon>Viridiplantae</taxon>
        <taxon>Streptophyta</taxon>
        <taxon>Embryophyta</taxon>
        <taxon>Tracheophyta</taxon>
        <taxon>Spermatophyta</taxon>
        <taxon>Magnoliopsida</taxon>
        <taxon>eudicotyledons</taxon>
        <taxon>Gunneridae</taxon>
        <taxon>Pentapetalae</taxon>
        <taxon>asterids</taxon>
        <taxon>lamiids</taxon>
        <taxon>Solanales</taxon>
        <taxon>Solanaceae</taxon>
        <taxon>Solanoideae</taxon>
        <taxon>Solaneae</taxon>
        <taxon>Solanum</taxon>
    </lineage>
</organism>
<sequence>MKKWGINGKGWCPWHSERRGAPDHKAQKGPAGALLGAPPQGLDFRVPFGGRYAPPLFPENSTFLPPLSNSKPP</sequence>
<evidence type="ECO:0000313" key="2">
    <source>
        <dbReference type="EMBL" id="ABI34380.1"/>
    </source>
</evidence>
<gene>
    <name evidence="2" type="ORF">STB1_54t00005</name>
</gene>
<accession>Q0KIK7</accession>
<name>Q0KIK7_SOLTU</name>
<reference evidence="2" key="1">
    <citation type="submission" date="2004-10" db="EMBL/GenBank/DDBJ databases">
        <authorList>
            <person name="Buell R."/>
            <person name="Liu J."/>
            <person name="Childs K."/>
            <person name="Zaborsky J."/>
            <person name="Tallon L."/>
            <person name="Wirtz U."/>
            <person name="Wei F."/>
            <person name="Kuang H."/>
            <person name="Zhang P."/>
            <person name="Marano M."/>
            <person name="Baker B."/>
        </authorList>
    </citation>
    <scope>NUCLEOTIDE SEQUENCE</scope>
</reference>
<feature type="region of interest" description="Disordered" evidence="1">
    <location>
        <begin position="1"/>
        <end position="38"/>
    </location>
</feature>
<feature type="compositionally biased region" description="Basic and acidic residues" evidence="1">
    <location>
        <begin position="15"/>
        <end position="26"/>
    </location>
</feature>
<proteinExistence type="predicted"/>
<dbReference type="AlphaFoldDB" id="Q0KIK7"/>
<reference evidence="2" key="2">
    <citation type="submission" date="2006-08" db="EMBL/GenBank/DDBJ databases">
        <authorList>
            <person name="Childs K."/>
        </authorList>
    </citation>
    <scope>NUCLEOTIDE SEQUENCE</scope>
</reference>
<protein>
    <submittedName>
        <fullName evidence="2">Uncharacterized protein</fullName>
    </submittedName>
</protein>
<dbReference type="EMBL" id="AC151802">
    <property type="protein sequence ID" value="ABI34380.1"/>
    <property type="molecule type" value="Genomic_DNA"/>
</dbReference>
<evidence type="ECO:0000256" key="1">
    <source>
        <dbReference type="SAM" id="MobiDB-lite"/>
    </source>
</evidence>